<keyword evidence="3" id="KW-0121">Carboxypeptidase</keyword>
<dbReference type="Gene3D" id="2.60.40.1120">
    <property type="entry name" value="Carboxypeptidase-like, regulatory domain"/>
    <property type="match status" value="1"/>
</dbReference>
<evidence type="ECO:0000313" key="12">
    <source>
        <dbReference type="Proteomes" id="UP001367676"/>
    </source>
</evidence>
<dbReference type="EMBL" id="JBBCAQ010000017">
    <property type="protein sequence ID" value="KAK7597836.1"/>
    <property type="molecule type" value="Genomic_DNA"/>
</dbReference>
<dbReference type="GO" id="GO:0016485">
    <property type="term" value="P:protein processing"/>
    <property type="evidence" value="ECO:0007669"/>
    <property type="project" value="TreeGrafter"/>
</dbReference>
<keyword evidence="3" id="KW-0645">Protease</keyword>
<dbReference type="FunFam" id="3.40.630.10:FF:000048">
    <property type="entry name" value="carboxypeptidase D isoform X1"/>
    <property type="match status" value="1"/>
</dbReference>
<comment type="caution">
    <text evidence="11">The sequence shown here is derived from an EMBL/GenBank/DDBJ whole genome shotgun (WGS) entry which is preliminary data.</text>
</comment>
<evidence type="ECO:0000313" key="11">
    <source>
        <dbReference type="EMBL" id="KAK7597836.1"/>
    </source>
</evidence>
<dbReference type="Pfam" id="PF13620">
    <property type="entry name" value="CarboxypepD_reg"/>
    <property type="match status" value="1"/>
</dbReference>
<dbReference type="SUPFAM" id="SSF53187">
    <property type="entry name" value="Zn-dependent exopeptidases"/>
    <property type="match status" value="1"/>
</dbReference>
<proteinExistence type="inferred from homology"/>
<evidence type="ECO:0000256" key="4">
    <source>
        <dbReference type="ARBA" id="ARBA00022723"/>
    </source>
</evidence>
<keyword evidence="12" id="KW-1185">Reference proteome</keyword>
<keyword evidence="4" id="KW-0479">Metal-binding</keyword>
<dbReference type="InterPro" id="IPR000834">
    <property type="entry name" value="Peptidase_M14"/>
</dbReference>
<evidence type="ECO:0000256" key="2">
    <source>
        <dbReference type="ARBA" id="ARBA00005988"/>
    </source>
</evidence>
<dbReference type="SMART" id="SM00631">
    <property type="entry name" value="Zn_pept"/>
    <property type="match status" value="1"/>
</dbReference>
<dbReference type="Gene3D" id="3.40.630.10">
    <property type="entry name" value="Zn peptidases"/>
    <property type="match status" value="1"/>
</dbReference>
<keyword evidence="5" id="KW-0378">Hydrolase</keyword>
<accession>A0AAN9TNZ8</accession>
<dbReference type="GO" id="GO:0008270">
    <property type="term" value="F:zinc ion binding"/>
    <property type="evidence" value="ECO:0007669"/>
    <property type="project" value="InterPro"/>
</dbReference>
<dbReference type="InterPro" id="IPR057246">
    <property type="entry name" value="CARBOXYPEPT_ZN_1"/>
</dbReference>
<dbReference type="CDD" id="cd11308">
    <property type="entry name" value="Peptidase_M14NE-CP-C_like"/>
    <property type="match status" value="1"/>
</dbReference>
<reference evidence="11 12" key="1">
    <citation type="submission" date="2024-03" db="EMBL/GenBank/DDBJ databases">
        <title>Adaptation during the transition from Ophiocordyceps entomopathogen to insect associate is accompanied by gene loss and intensified selection.</title>
        <authorList>
            <person name="Ward C.M."/>
            <person name="Onetto C.A."/>
            <person name="Borneman A.R."/>
        </authorList>
    </citation>
    <scope>NUCLEOTIDE SEQUENCE [LARGE SCALE GENOMIC DNA]</scope>
    <source>
        <strain evidence="11">AWRI1</strain>
        <tissue evidence="11">Single Adult Female</tissue>
    </source>
</reference>
<dbReference type="GO" id="GO:0004181">
    <property type="term" value="F:metallocarboxypeptidase activity"/>
    <property type="evidence" value="ECO:0007669"/>
    <property type="project" value="InterPro"/>
</dbReference>
<dbReference type="InterPro" id="IPR008969">
    <property type="entry name" value="CarboxyPept-like_regulatory"/>
</dbReference>
<gene>
    <name evidence="11" type="ORF">V9T40_010061</name>
</gene>
<dbReference type="GO" id="GO:0006518">
    <property type="term" value="P:peptide metabolic process"/>
    <property type="evidence" value="ECO:0007669"/>
    <property type="project" value="TreeGrafter"/>
</dbReference>
<dbReference type="PROSITE" id="PS00132">
    <property type="entry name" value="CARBOXYPEPT_ZN_1"/>
    <property type="match status" value="1"/>
</dbReference>
<dbReference type="PROSITE" id="PS00133">
    <property type="entry name" value="CARBOXYPEPT_ZN_2"/>
    <property type="match status" value="1"/>
</dbReference>
<protein>
    <recommendedName>
        <fullName evidence="10">Peptidase M14 domain-containing protein</fullName>
    </recommendedName>
</protein>
<dbReference type="FunFam" id="2.60.40.1120:FF:000015">
    <property type="entry name" value="carboxypeptidase D isoform X4"/>
    <property type="match status" value="1"/>
</dbReference>
<dbReference type="PANTHER" id="PTHR11532">
    <property type="entry name" value="PROTEASE M14 CARBOXYPEPTIDASE"/>
    <property type="match status" value="1"/>
</dbReference>
<feature type="region of interest" description="Disordered" evidence="9">
    <location>
        <begin position="88"/>
        <end position="115"/>
    </location>
</feature>
<evidence type="ECO:0000256" key="5">
    <source>
        <dbReference type="ARBA" id="ARBA00022801"/>
    </source>
</evidence>
<keyword evidence="6" id="KW-0862">Zinc</keyword>
<dbReference type="CDD" id="cd03858">
    <property type="entry name" value="M14_CP_N-E_like"/>
    <property type="match status" value="1"/>
</dbReference>
<dbReference type="Proteomes" id="UP001367676">
    <property type="component" value="Unassembled WGS sequence"/>
</dbReference>
<sequence>MTAERRISVSQYYDQSDNTGAAAAAAAASAVASTSDVSGKSKGLSGHYKREDIIQQEDDDSPLSSYHNSQFAKQDTIGVGSVEDADISGLRKGSPQFVRGSVVSPEEPGEEAQESINTGTYNHRVPQYIHATPGLDLSLESDASIKNRVIGNYVPSYSSQTNHYSPSDYIQDPSYQLDFKYHDYDKLTKFLRTTSARYPNLTALYSIGKSVQGRDLWVMVVSSSPYEHMIGKPDVKYVANMHGNEAVGRELMLHLIQYLVNSYTTDPFIKWLLDNTRIHILPSMNPDGFEVAKESQCDGGQGRYNARGYDLNRNFPDYFKQNHKRGQPETDAVKEWTSKIQFVLSGGLHGGALVASYPFDNTANSRICRSSPMCSVFQSFTSAPSLTPDDDVFKHLALTYAQNHPTMSRGLACKAGTPSFPNGITNGAAWYPLTGGMQDFNYVWHGCMEVTLEISCCKYPPASEIPALWEENRLSLVKFLAEAHRGVHGFVMDEHGNPVEKASLKVKSRDVGFQTTKYGEFWRILLPGYYKLEVYADGFLPKEEHFMVVDSHPTLLNVTLHPSKRHDTFYRPTQHLPQPHYYVHQHHPHGMGGIPMIKPPPSNENGILSTITSGFNNLVNNIFG</sequence>
<dbReference type="PROSITE" id="PS52035">
    <property type="entry name" value="PEPTIDASE_M14"/>
    <property type="match status" value="1"/>
</dbReference>
<feature type="domain" description="Peptidase M14" evidence="10">
    <location>
        <begin position="180"/>
        <end position="483"/>
    </location>
</feature>
<dbReference type="SUPFAM" id="SSF49464">
    <property type="entry name" value="Carboxypeptidase regulatory domain-like"/>
    <property type="match status" value="1"/>
</dbReference>
<dbReference type="Pfam" id="PF00246">
    <property type="entry name" value="Peptidase_M14"/>
    <property type="match status" value="1"/>
</dbReference>
<evidence type="ECO:0000256" key="3">
    <source>
        <dbReference type="ARBA" id="ARBA00022645"/>
    </source>
</evidence>
<evidence type="ECO:0000256" key="7">
    <source>
        <dbReference type="ARBA" id="ARBA00023180"/>
    </source>
</evidence>
<organism evidence="11 12">
    <name type="scientific">Parthenolecanium corni</name>
    <dbReference type="NCBI Taxonomy" id="536013"/>
    <lineage>
        <taxon>Eukaryota</taxon>
        <taxon>Metazoa</taxon>
        <taxon>Ecdysozoa</taxon>
        <taxon>Arthropoda</taxon>
        <taxon>Hexapoda</taxon>
        <taxon>Insecta</taxon>
        <taxon>Pterygota</taxon>
        <taxon>Neoptera</taxon>
        <taxon>Paraneoptera</taxon>
        <taxon>Hemiptera</taxon>
        <taxon>Sternorrhyncha</taxon>
        <taxon>Coccoidea</taxon>
        <taxon>Coccidae</taxon>
        <taxon>Parthenolecanium</taxon>
    </lineage>
</organism>
<feature type="active site" description="Proton donor/acceptor" evidence="8">
    <location>
        <position position="453"/>
    </location>
</feature>
<evidence type="ECO:0000256" key="9">
    <source>
        <dbReference type="SAM" id="MobiDB-lite"/>
    </source>
</evidence>
<dbReference type="PRINTS" id="PR00765">
    <property type="entry name" value="CRBOXYPTASEA"/>
</dbReference>
<name>A0AAN9TNZ8_9HEMI</name>
<evidence type="ECO:0000256" key="1">
    <source>
        <dbReference type="ARBA" id="ARBA00001947"/>
    </source>
</evidence>
<evidence type="ECO:0000256" key="8">
    <source>
        <dbReference type="PROSITE-ProRule" id="PRU01379"/>
    </source>
</evidence>
<evidence type="ECO:0000256" key="6">
    <source>
        <dbReference type="ARBA" id="ARBA00022833"/>
    </source>
</evidence>
<comment type="cofactor">
    <cofactor evidence="1">
        <name>Zn(2+)</name>
        <dbReference type="ChEBI" id="CHEBI:29105"/>
    </cofactor>
</comment>
<evidence type="ECO:0000259" key="10">
    <source>
        <dbReference type="PROSITE" id="PS52035"/>
    </source>
</evidence>
<dbReference type="AlphaFoldDB" id="A0AAN9TNZ8"/>
<keyword evidence="7" id="KW-0325">Glycoprotein</keyword>
<dbReference type="InterPro" id="IPR057247">
    <property type="entry name" value="CARBOXYPEPT_ZN_2"/>
</dbReference>
<dbReference type="PANTHER" id="PTHR11532:SF84">
    <property type="entry name" value="CARBOXYPEPTIDASE M"/>
    <property type="match status" value="1"/>
</dbReference>
<dbReference type="InterPro" id="IPR050753">
    <property type="entry name" value="Peptidase_M14_domain"/>
</dbReference>
<comment type="similarity">
    <text evidence="2 8">Belongs to the peptidase M14 family.</text>
</comment>
<dbReference type="GO" id="GO:0005615">
    <property type="term" value="C:extracellular space"/>
    <property type="evidence" value="ECO:0007669"/>
    <property type="project" value="TreeGrafter"/>
</dbReference>